<name>A0A4U1BYA2_9SPHI</name>
<gene>
    <name evidence="1" type="ORF">FA046_09255</name>
</gene>
<comment type="caution">
    <text evidence="1">The sequence shown here is derived from an EMBL/GenBank/DDBJ whole genome shotgun (WGS) entry which is preliminary data.</text>
</comment>
<dbReference type="AlphaFoldDB" id="A0A4U1BYA2"/>
<accession>A0A4U1BYA2</accession>
<dbReference type="Proteomes" id="UP000308181">
    <property type="component" value="Unassembled WGS sequence"/>
</dbReference>
<dbReference type="OrthoDB" id="6198066at2"/>
<protein>
    <recommendedName>
        <fullName evidence="3">Antitoxin</fullName>
    </recommendedName>
</protein>
<sequence>MDTKLTLKLDKSIIEEAKKYAKDKNLSLSRMMENYLQILTKKPTENIEISPLVESLTGIIKIENDDYKKDYTRFLIKKHE</sequence>
<evidence type="ECO:0000313" key="1">
    <source>
        <dbReference type="EMBL" id="TKB97549.1"/>
    </source>
</evidence>
<proteinExistence type="predicted"/>
<evidence type="ECO:0008006" key="3">
    <source>
        <dbReference type="Google" id="ProtNLM"/>
    </source>
</evidence>
<dbReference type="RefSeq" id="WP_136826125.1">
    <property type="nucleotide sequence ID" value="NZ_SWBP01000003.1"/>
</dbReference>
<dbReference type="Pfam" id="PF19891">
    <property type="entry name" value="DUF6364"/>
    <property type="match status" value="1"/>
</dbReference>
<dbReference type="InterPro" id="IPR045944">
    <property type="entry name" value="DUF6364"/>
</dbReference>
<organism evidence="1 2">
    <name type="scientific">Pedobacter cryophilus</name>
    <dbReference type="NCBI Taxonomy" id="2571271"/>
    <lineage>
        <taxon>Bacteria</taxon>
        <taxon>Pseudomonadati</taxon>
        <taxon>Bacteroidota</taxon>
        <taxon>Sphingobacteriia</taxon>
        <taxon>Sphingobacteriales</taxon>
        <taxon>Sphingobacteriaceae</taxon>
        <taxon>Pedobacter</taxon>
    </lineage>
</organism>
<evidence type="ECO:0000313" key="2">
    <source>
        <dbReference type="Proteomes" id="UP000308181"/>
    </source>
</evidence>
<keyword evidence="2" id="KW-1185">Reference proteome</keyword>
<reference evidence="1 2" key="1">
    <citation type="submission" date="2019-04" db="EMBL/GenBank/DDBJ databases">
        <title>Pedobacter sp. AR-3-17 sp. nov., isolated from Arctic soil.</title>
        <authorList>
            <person name="Dahal R.H."/>
            <person name="Kim D.-U."/>
        </authorList>
    </citation>
    <scope>NUCLEOTIDE SEQUENCE [LARGE SCALE GENOMIC DNA]</scope>
    <source>
        <strain evidence="1 2">AR-3-17</strain>
    </source>
</reference>
<dbReference type="EMBL" id="SWBP01000003">
    <property type="protein sequence ID" value="TKB97549.1"/>
    <property type="molecule type" value="Genomic_DNA"/>
</dbReference>